<evidence type="ECO:0000313" key="3">
    <source>
        <dbReference type="Proteomes" id="UP000319979"/>
    </source>
</evidence>
<proteinExistence type="predicted"/>
<dbReference type="RefSeq" id="WP_142547624.1">
    <property type="nucleotide sequence ID" value="NZ_JAJPEJ010000004.1"/>
</dbReference>
<organism evidence="2 3">
    <name type="scientific">Vibrio cholerae</name>
    <dbReference type="NCBI Taxonomy" id="666"/>
    <lineage>
        <taxon>Bacteria</taxon>
        <taxon>Pseudomonadati</taxon>
        <taxon>Pseudomonadota</taxon>
        <taxon>Gammaproteobacteria</taxon>
        <taxon>Vibrionales</taxon>
        <taxon>Vibrionaceae</taxon>
        <taxon>Vibrio</taxon>
    </lineage>
</organism>
<evidence type="ECO:0008006" key="4">
    <source>
        <dbReference type="Google" id="ProtNLM"/>
    </source>
</evidence>
<dbReference type="Proteomes" id="UP000319979">
    <property type="component" value="Unassembled WGS sequence"/>
</dbReference>
<evidence type="ECO:0000313" key="2">
    <source>
        <dbReference type="EMBL" id="TQP10203.1"/>
    </source>
</evidence>
<protein>
    <recommendedName>
        <fullName evidence="4">Terminase</fullName>
    </recommendedName>
</protein>
<dbReference type="EMBL" id="VIOS01000084">
    <property type="protein sequence ID" value="TQP10203.1"/>
    <property type="molecule type" value="Genomic_DNA"/>
</dbReference>
<evidence type="ECO:0000256" key="1">
    <source>
        <dbReference type="SAM" id="MobiDB-lite"/>
    </source>
</evidence>
<gene>
    <name evidence="2" type="ORF">FLM02_16520</name>
</gene>
<dbReference type="AlphaFoldDB" id="A0A544BNX8"/>
<name>A0A544BNX8_VIBCL</name>
<comment type="caution">
    <text evidence="2">The sequence shown here is derived from an EMBL/GenBank/DDBJ whole genome shotgun (WGS) entry which is preliminary data.</text>
</comment>
<reference evidence="2 3" key="1">
    <citation type="submission" date="2019-07" db="EMBL/GenBank/DDBJ databases">
        <title>Phenotypic and genotypic antimicrobial resistance traits of Vibrio cholerae non-O1/non-O139 isolated from a large Austrian lake frequently associated with cases of infection.</title>
        <authorList>
            <person name="Lepuschitz S."/>
            <person name="Baron S."/>
            <person name="Larvor E."/>
            <person name="Granier S."/>
            <person name="Pretzer C."/>
            <person name="Mach R.L."/>
            <person name="Farnleitner A.H."/>
            <person name="Ruppitsch W."/>
            <person name="Pleininger S."/>
            <person name="Indra A."/>
            <person name="Kirschner A.K.T."/>
        </authorList>
    </citation>
    <scope>NUCLEOTIDE SEQUENCE [LARGE SCALE GENOMIC DNA]</scope>
    <source>
        <strain evidence="2 3">A12JL36W90</strain>
    </source>
</reference>
<accession>A0A544BNX8</accession>
<feature type="region of interest" description="Disordered" evidence="1">
    <location>
        <begin position="52"/>
        <end position="72"/>
    </location>
</feature>
<feature type="compositionally biased region" description="Polar residues" evidence="1">
    <location>
        <begin position="52"/>
        <end position="70"/>
    </location>
</feature>
<sequence length="281" mass="31709">MMAKRDWKALQQEYKLAFEQTGITIKAWCDQNQINYNTARRYLQVLNSPLENSENPAKNVQSPRAITSSPDVERLAQCDQLGESRGENVFKSKGKDKNAPVISESDQFTDHVTDQNSPKPTHAQFLQRVLHLDTTHQRDESGRFIHGNQCSTKHNGYAQRLNDPDAIFDAANSDIDHEIVFCRARVLKAMETYQKIGAELGKEGLALAERVKLYELYVSTDNIVDRNMARVESLLRTKAQVKKTELEAERIAQESAGLGTAIADIVQEIQEMVSDGFVLND</sequence>